<protein>
    <submittedName>
        <fullName evidence="1">Uncharacterized protein</fullName>
    </submittedName>
</protein>
<comment type="caution">
    <text evidence="1">The sequence shown here is derived from an EMBL/GenBank/DDBJ whole genome shotgun (WGS) entry which is preliminary data.</text>
</comment>
<reference evidence="2" key="1">
    <citation type="journal article" date="2014" name="Environ. Microbiol.">
        <title>Comparative genomics of the marine bacterial genus Glaciecola reveals the high degree of genomic diversity and genomic characteristic for cold adaptation.</title>
        <authorList>
            <person name="Qin Q.L."/>
            <person name="Xie B.B."/>
            <person name="Yu Y."/>
            <person name="Shu Y.L."/>
            <person name="Rong J.C."/>
            <person name="Zhang Y.J."/>
            <person name="Zhao D.L."/>
            <person name="Chen X.L."/>
            <person name="Zhang X.Y."/>
            <person name="Chen B."/>
            <person name="Zhou B.C."/>
            <person name="Zhang Y.Z."/>
        </authorList>
    </citation>
    <scope>NUCLEOTIDE SEQUENCE [LARGE SCALE GENOMIC DNA]</scope>
    <source>
        <strain evidence="2">ACAM 615</strain>
    </source>
</reference>
<name>K6ZMT0_9ALTE</name>
<proteinExistence type="predicted"/>
<gene>
    <name evidence="1" type="ORF">GPAL_3345</name>
</gene>
<evidence type="ECO:0000313" key="2">
    <source>
        <dbReference type="Proteomes" id="UP000006251"/>
    </source>
</evidence>
<keyword evidence="2" id="KW-1185">Reference proteome</keyword>
<sequence>MCKSALPLFNTNRYSLIKWYCTDWYSKVNGYRFRGKDEGEGK</sequence>
<dbReference type="AlphaFoldDB" id="K6ZMT0"/>
<accession>K6ZMT0</accession>
<dbReference type="Proteomes" id="UP000006251">
    <property type="component" value="Unassembled WGS sequence"/>
</dbReference>
<organism evidence="1 2">
    <name type="scientific">Brumicola pallidula DSM 14239 = ACAM 615</name>
    <dbReference type="NCBI Taxonomy" id="1121922"/>
    <lineage>
        <taxon>Bacteria</taxon>
        <taxon>Pseudomonadati</taxon>
        <taxon>Pseudomonadota</taxon>
        <taxon>Gammaproteobacteria</taxon>
        <taxon>Alteromonadales</taxon>
        <taxon>Alteromonadaceae</taxon>
        <taxon>Brumicola</taxon>
    </lineage>
</organism>
<dbReference type="EMBL" id="BAEQ01000054">
    <property type="protein sequence ID" value="GAC30193.1"/>
    <property type="molecule type" value="Genomic_DNA"/>
</dbReference>
<evidence type="ECO:0000313" key="1">
    <source>
        <dbReference type="EMBL" id="GAC30193.1"/>
    </source>
</evidence>